<reference evidence="1" key="1">
    <citation type="journal article" date="2020" name="Stud. Mycol.">
        <title>101 Dothideomycetes genomes: a test case for predicting lifestyles and emergence of pathogens.</title>
        <authorList>
            <person name="Haridas S."/>
            <person name="Albert R."/>
            <person name="Binder M."/>
            <person name="Bloem J."/>
            <person name="Labutti K."/>
            <person name="Salamov A."/>
            <person name="Andreopoulos B."/>
            <person name="Baker S."/>
            <person name="Barry K."/>
            <person name="Bills G."/>
            <person name="Bluhm B."/>
            <person name="Cannon C."/>
            <person name="Castanera R."/>
            <person name="Culley D."/>
            <person name="Daum C."/>
            <person name="Ezra D."/>
            <person name="Gonzalez J."/>
            <person name="Henrissat B."/>
            <person name="Kuo A."/>
            <person name="Liang C."/>
            <person name="Lipzen A."/>
            <person name="Lutzoni F."/>
            <person name="Magnuson J."/>
            <person name="Mondo S."/>
            <person name="Nolan M."/>
            <person name="Ohm R."/>
            <person name="Pangilinan J."/>
            <person name="Park H.-J."/>
            <person name="Ramirez L."/>
            <person name="Alfaro M."/>
            <person name="Sun H."/>
            <person name="Tritt A."/>
            <person name="Yoshinaga Y."/>
            <person name="Zwiers L.-H."/>
            <person name="Turgeon B."/>
            <person name="Goodwin S."/>
            <person name="Spatafora J."/>
            <person name="Crous P."/>
            <person name="Grigoriev I."/>
        </authorList>
    </citation>
    <scope>NUCLEOTIDE SEQUENCE</scope>
    <source>
        <strain evidence="1">ATCC 200398</strain>
    </source>
</reference>
<keyword evidence="2" id="KW-1185">Reference proteome</keyword>
<protein>
    <submittedName>
        <fullName evidence="1">PQ loop repeat protein</fullName>
    </submittedName>
</protein>
<organism evidence="1 2">
    <name type="scientific">Lindgomyces ingoldianus</name>
    <dbReference type="NCBI Taxonomy" id="673940"/>
    <lineage>
        <taxon>Eukaryota</taxon>
        <taxon>Fungi</taxon>
        <taxon>Dikarya</taxon>
        <taxon>Ascomycota</taxon>
        <taxon>Pezizomycotina</taxon>
        <taxon>Dothideomycetes</taxon>
        <taxon>Pleosporomycetidae</taxon>
        <taxon>Pleosporales</taxon>
        <taxon>Lindgomycetaceae</taxon>
        <taxon>Lindgomyces</taxon>
    </lineage>
</organism>
<sequence>MDNPVAANVLGTMGAVGIVCWSVQLIPQIIINWRRHNATGLQPTMMMLWAWAGVPLGVYNIVEDFNVALRIQPQILTFLSLATWIQCYYYERKWTVLRALVVVTPIAVFMGGIQVALVFSLRIAKHQHLQWPLTLMAVLSAVLLAAGVLRHYWDIYIHRTVRGISFIFVGIDAMGDLTSLVSVLFQPTFDVLGLVIYGSELILWIGVFACGGYYNFVPWVCKRLGRKGRNAGSEQASPVPSRLSDHWSTMAEGGVPIALHDLPSSTSVFRTPSELDVVRARTTISRRSDSEDEERA</sequence>
<accession>A0ACB6REV7</accession>
<name>A0ACB6REV7_9PLEO</name>
<dbReference type="Proteomes" id="UP000799755">
    <property type="component" value="Unassembled WGS sequence"/>
</dbReference>
<proteinExistence type="predicted"/>
<evidence type="ECO:0000313" key="1">
    <source>
        <dbReference type="EMBL" id="KAF2477823.1"/>
    </source>
</evidence>
<dbReference type="EMBL" id="MU003492">
    <property type="protein sequence ID" value="KAF2477823.1"/>
    <property type="molecule type" value="Genomic_DNA"/>
</dbReference>
<gene>
    <name evidence="1" type="ORF">BDR25DRAFT_207285</name>
</gene>
<comment type="caution">
    <text evidence="1">The sequence shown here is derived from an EMBL/GenBank/DDBJ whole genome shotgun (WGS) entry which is preliminary data.</text>
</comment>
<evidence type="ECO:0000313" key="2">
    <source>
        <dbReference type="Proteomes" id="UP000799755"/>
    </source>
</evidence>